<dbReference type="SUPFAM" id="SSF51735">
    <property type="entry name" value="NAD(P)-binding Rossmann-fold domains"/>
    <property type="match status" value="1"/>
</dbReference>
<evidence type="ECO:0000256" key="2">
    <source>
        <dbReference type="RuleBase" id="RU000363"/>
    </source>
</evidence>
<keyword evidence="4" id="KW-1185">Reference proteome</keyword>
<dbReference type="PANTHER" id="PTHR43157:SF31">
    <property type="entry name" value="PHOSPHATIDYLINOSITOL-GLYCAN BIOSYNTHESIS CLASS F PROTEIN"/>
    <property type="match status" value="1"/>
</dbReference>
<name>A0ABR3I113_LOXSC</name>
<organism evidence="3 4">
    <name type="scientific">Loxostege sticticalis</name>
    <name type="common">Beet webworm moth</name>
    <dbReference type="NCBI Taxonomy" id="481309"/>
    <lineage>
        <taxon>Eukaryota</taxon>
        <taxon>Metazoa</taxon>
        <taxon>Ecdysozoa</taxon>
        <taxon>Arthropoda</taxon>
        <taxon>Hexapoda</taxon>
        <taxon>Insecta</taxon>
        <taxon>Pterygota</taxon>
        <taxon>Neoptera</taxon>
        <taxon>Endopterygota</taxon>
        <taxon>Lepidoptera</taxon>
        <taxon>Glossata</taxon>
        <taxon>Ditrysia</taxon>
        <taxon>Pyraloidea</taxon>
        <taxon>Crambidae</taxon>
        <taxon>Pyraustinae</taxon>
        <taxon>Loxostege</taxon>
    </lineage>
</organism>
<dbReference type="EMBL" id="JBEUOH010000010">
    <property type="protein sequence ID" value="KAL0882509.1"/>
    <property type="molecule type" value="Genomic_DNA"/>
</dbReference>
<protein>
    <recommendedName>
        <fullName evidence="5">Retinol dehydrogenase 13</fullName>
    </recommendedName>
</protein>
<gene>
    <name evidence="3" type="ORF">ABMA27_000976</name>
</gene>
<comment type="similarity">
    <text evidence="2">Belongs to the short-chain dehydrogenases/reductases (SDR) family.</text>
</comment>
<dbReference type="InterPro" id="IPR002347">
    <property type="entry name" value="SDR_fam"/>
</dbReference>
<dbReference type="Proteomes" id="UP001549920">
    <property type="component" value="Unassembled WGS sequence"/>
</dbReference>
<evidence type="ECO:0000313" key="4">
    <source>
        <dbReference type="Proteomes" id="UP001549920"/>
    </source>
</evidence>
<evidence type="ECO:0000256" key="1">
    <source>
        <dbReference type="ARBA" id="ARBA00023002"/>
    </source>
</evidence>
<sequence>MTMFLLGLFVANVCLYLAIVLYCKLTCGINKCSRHLVGKVAIITGGNTGIGYETAKDLADRGAKVIIGCRSVEKGTAARDKIIKETENKDVHFKQLDLASFKSVRAFAENVLKTEKRLDILINNAGMFGSGHIKTEDGLLLDMQTNHFGPFLLTSLLLPLLQSSAPSRIVNVSSMAHLFGELDLDNLNFENCKYDANKVYSATKLCNVLMTVELANRLKGTGVTANSLHPGGVNTDILPRIPLFKYALPLFKPILKSAWEGAQTTIHLAVSPEVNNVSGKYFADCREKSTGKAAQNADTAKKLWRISEKLVGIEK</sequence>
<dbReference type="PANTHER" id="PTHR43157">
    <property type="entry name" value="PHOSPHATIDYLINOSITOL-GLYCAN BIOSYNTHESIS CLASS F PROTEIN-RELATED"/>
    <property type="match status" value="1"/>
</dbReference>
<dbReference type="Pfam" id="PF00106">
    <property type="entry name" value="adh_short"/>
    <property type="match status" value="1"/>
</dbReference>
<keyword evidence="1" id="KW-0560">Oxidoreductase</keyword>
<evidence type="ECO:0008006" key="5">
    <source>
        <dbReference type="Google" id="ProtNLM"/>
    </source>
</evidence>
<dbReference type="PRINTS" id="PR00080">
    <property type="entry name" value="SDRFAMILY"/>
</dbReference>
<dbReference type="InterPro" id="IPR036291">
    <property type="entry name" value="NAD(P)-bd_dom_sf"/>
</dbReference>
<dbReference type="Gene3D" id="3.40.50.720">
    <property type="entry name" value="NAD(P)-binding Rossmann-like Domain"/>
    <property type="match status" value="1"/>
</dbReference>
<dbReference type="PRINTS" id="PR00081">
    <property type="entry name" value="GDHRDH"/>
</dbReference>
<reference evidence="3 4" key="1">
    <citation type="submission" date="2024-06" db="EMBL/GenBank/DDBJ databases">
        <title>A chromosome-level genome assembly of beet webworm, Loxostege sticticalis.</title>
        <authorList>
            <person name="Zhang Y."/>
        </authorList>
    </citation>
    <scope>NUCLEOTIDE SEQUENCE [LARGE SCALE GENOMIC DNA]</scope>
    <source>
        <strain evidence="3">AQ026</strain>
        <tissue evidence="3">Whole body</tissue>
    </source>
</reference>
<dbReference type="CDD" id="cd05327">
    <property type="entry name" value="retinol-DH_like_SDR_c_like"/>
    <property type="match status" value="1"/>
</dbReference>
<comment type="caution">
    <text evidence="3">The sequence shown here is derived from an EMBL/GenBank/DDBJ whole genome shotgun (WGS) entry which is preliminary data.</text>
</comment>
<proteinExistence type="inferred from homology"/>
<evidence type="ECO:0000313" key="3">
    <source>
        <dbReference type="EMBL" id="KAL0882509.1"/>
    </source>
</evidence>
<accession>A0ABR3I113</accession>